<gene>
    <name evidence="2" type="ORF">FA13DRAFT_1790897</name>
</gene>
<reference evidence="2 3" key="1">
    <citation type="journal article" date="2019" name="Nat. Ecol. Evol.">
        <title>Megaphylogeny resolves global patterns of mushroom evolution.</title>
        <authorList>
            <person name="Varga T."/>
            <person name="Krizsan K."/>
            <person name="Foldi C."/>
            <person name="Dima B."/>
            <person name="Sanchez-Garcia M."/>
            <person name="Sanchez-Ramirez S."/>
            <person name="Szollosi G.J."/>
            <person name="Szarkandi J.G."/>
            <person name="Papp V."/>
            <person name="Albert L."/>
            <person name="Andreopoulos W."/>
            <person name="Angelini C."/>
            <person name="Antonin V."/>
            <person name="Barry K.W."/>
            <person name="Bougher N.L."/>
            <person name="Buchanan P."/>
            <person name="Buyck B."/>
            <person name="Bense V."/>
            <person name="Catcheside P."/>
            <person name="Chovatia M."/>
            <person name="Cooper J."/>
            <person name="Damon W."/>
            <person name="Desjardin D."/>
            <person name="Finy P."/>
            <person name="Geml J."/>
            <person name="Haridas S."/>
            <person name="Hughes K."/>
            <person name="Justo A."/>
            <person name="Karasinski D."/>
            <person name="Kautmanova I."/>
            <person name="Kiss B."/>
            <person name="Kocsube S."/>
            <person name="Kotiranta H."/>
            <person name="LaButti K.M."/>
            <person name="Lechner B.E."/>
            <person name="Liimatainen K."/>
            <person name="Lipzen A."/>
            <person name="Lukacs Z."/>
            <person name="Mihaltcheva S."/>
            <person name="Morgado L.N."/>
            <person name="Niskanen T."/>
            <person name="Noordeloos M.E."/>
            <person name="Ohm R.A."/>
            <person name="Ortiz-Santana B."/>
            <person name="Ovrebo C."/>
            <person name="Racz N."/>
            <person name="Riley R."/>
            <person name="Savchenko A."/>
            <person name="Shiryaev A."/>
            <person name="Soop K."/>
            <person name="Spirin V."/>
            <person name="Szebenyi C."/>
            <person name="Tomsovsky M."/>
            <person name="Tulloss R.E."/>
            <person name="Uehling J."/>
            <person name="Grigoriev I.V."/>
            <person name="Vagvolgyi C."/>
            <person name="Papp T."/>
            <person name="Martin F.M."/>
            <person name="Miettinen O."/>
            <person name="Hibbett D.S."/>
            <person name="Nagy L.G."/>
        </authorList>
    </citation>
    <scope>NUCLEOTIDE SEQUENCE [LARGE SCALE GENOMIC DNA]</scope>
    <source>
        <strain evidence="2 3">FP101781</strain>
    </source>
</reference>
<organism evidence="2 3">
    <name type="scientific">Coprinellus micaceus</name>
    <name type="common">Glistening ink-cap mushroom</name>
    <name type="synonym">Coprinus micaceus</name>
    <dbReference type="NCBI Taxonomy" id="71717"/>
    <lineage>
        <taxon>Eukaryota</taxon>
        <taxon>Fungi</taxon>
        <taxon>Dikarya</taxon>
        <taxon>Basidiomycota</taxon>
        <taxon>Agaricomycotina</taxon>
        <taxon>Agaricomycetes</taxon>
        <taxon>Agaricomycetidae</taxon>
        <taxon>Agaricales</taxon>
        <taxon>Agaricineae</taxon>
        <taxon>Psathyrellaceae</taxon>
        <taxon>Coprinellus</taxon>
    </lineage>
</organism>
<keyword evidence="3" id="KW-1185">Reference proteome</keyword>
<evidence type="ECO:0000313" key="3">
    <source>
        <dbReference type="Proteomes" id="UP000298030"/>
    </source>
</evidence>
<evidence type="ECO:0000256" key="1">
    <source>
        <dbReference type="SAM" id="MobiDB-lite"/>
    </source>
</evidence>
<feature type="compositionally biased region" description="Basic and acidic residues" evidence="1">
    <location>
        <begin position="70"/>
        <end position="79"/>
    </location>
</feature>
<dbReference type="EMBL" id="QPFP01000016">
    <property type="protein sequence ID" value="TEB32046.1"/>
    <property type="molecule type" value="Genomic_DNA"/>
</dbReference>
<feature type="compositionally biased region" description="Polar residues" evidence="1">
    <location>
        <begin position="60"/>
        <end position="69"/>
    </location>
</feature>
<protein>
    <submittedName>
        <fullName evidence="2">Uncharacterized protein</fullName>
    </submittedName>
</protein>
<feature type="compositionally biased region" description="Basic and acidic residues" evidence="1">
    <location>
        <begin position="48"/>
        <end position="59"/>
    </location>
</feature>
<accession>A0A4Y7TCZ9</accession>
<evidence type="ECO:0000313" key="2">
    <source>
        <dbReference type="EMBL" id="TEB32046.1"/>
    </source>
</evidence>
<comment type="caution">
    <text evidence="2">The sequence shown here is derived from an EMBL/GenBank/DDBJ whole genome shotgun (WGS) entry which is preliminary data.</text>
</comment>
<proteinExistence type="predicted"/>
<sequence>MASTSNPNAITAEISQDARGKSAQNQSEFLSEASRAMIETWRSNVEGPTHDETISDRAKATQTARTSQKPQEKDVRLDEGPPSGVTPLISKALLHAIAFIVENA</sequence>
<feature type="region of interest" description="Disordered" evidence="1">
    <location>
        <begin position="1"/>
        <end position="85"/>
    </location>
</feature>
<dbReference type="AlphaFoldDB" id="A0A4Y7TCZ9"/>
<name>A0A4Y7TCZ9_COPMI</name>
<dbReference type="Proteomes" id="UP000298030">
    <property type="component" value="Unassembled WGS sequence"/>
</dbReference>